<evidence type="ECO:0000313" key="1">
    <source>
        <dbReference type="Proteomes" id="UP000887569"/>
    </source>
</evidence>
<reference evidence="2" key="1">
    <citation type="submission" date="2022-11" db="UniProtKB">
        <authorList>
            <consortium name="WormBaseParasite"/>
        </authorList>
    </citation>
    <scope>IDENTIFICATION</scope>
</reference>
<protein>
    <submittedName>
        <fullName evidence="2">Uncharacterized protein</fullName>
    </submittedName>
</protein>
<proteinExistence type="predicted"/>
<sequence length="102" mass="11592">MQLCTRIEEECYHSASTTAFAKKVISILATSQPILRHSPSACTLLSSCPTNRKSHKLERTVFAVANVDCEVLGQYIILRRNVTTELCKQQSNFSFVYIYMKE</sequence>
<dbReference type="AlphaFoldDB" id="A0A914ZL45"/>
<keyword evidence="1" id="KW-1185">Reference proteome</keyword>
<evidence type="ECO:0000313" key="2">
    <source>
        <dbReference type="WBParaSite" id="PgB06_g016_t01"/>
    </source>
</evidence>
<dbReference type="Proteomes" id="UP000887569">
    <property type="component" value="Unplaced"/>
</dbReference>
<accession>A0A914ZL45</accession>
<name>A0A914ZL45_PARUN</name>
<dbReference type="WBParaSite" id="PgB06_g016_t01">
    <property type="protein sequence ID" value="PgB06_g016_t01"/>
    <property type="gene ID" value="PgB06_g016"/>
</dbReference>
<organism evidence="1 2">
    <name type="scientific">Parascaris univalens</name>
    <name type="common">Nematode worm</name>
    <dbReference type="NCBI Taxonomy" id="6257"/>
    <lineage>
        <taxon>Eukaryota</taxon>
        <taxon>Metazoa</taxon>
        <taxon>Ecdysozoa</taxon>
        <taxon>Nematoda</taxon>
        <taxon>Chromadorea</taxon>
        <taxon>Rhabditida</taxon>
        <taxon>Spirurina</taxon>
        <taxon>Ascaridomorpha</taxon>
        <taxon>Ascaridoidea</taxon>
        <taxon>Ascarididae</taxon>
        <taxon>Parascaris</taxon>
    </lineage>
</organism>